<gene>
    <name evidence="10" type="primary">ERECTA_3</name>
    <name evidence="10" type="ORF">Zm00014a_024879</name>
</gene>
<feature type="domain" description="Leucine-rich repeat-containing N-terminal plant-type" evidence="9">
    <location>
        <begin position="45"/>
        <end position="79"/>
    </location>
</feature>
<dbReference type="InterPro" id="IPR032675">
    <property type="entry name" value="LRR_dom_sf"/>
</dbReference>
<evidence type="ECO:0000259" key="9">
    <source>
        <dbReference type="Pfam" id="PF08263"/>
    </source>
</evidence>
<evidence type="ECO:0000256" key="2">
    <source>
        <dbReference type="ARBA" id="ARBA00022614"/>
    </source>
</evidence>
<evidence type="ECO:0000256" key="3">
    <source>
        <dbReference type="ARBA" id="ARBA00022692"/>
    </source>
</evidence>
<evidence type="ECO:0000256" key="8">
    <source>
        <dbReference type="SAM" id="MobiDB-lite"/>
    </source>
</evidence>
<dbReference type="SUPFAM" id="SSF54277">
    <property type="entry name" value="CAD &amp; PB1 domains"/>
    <property type="match status" value="1"/>
</dbReference>
<dbReference type="ExpressionAtlas" id="A0A317Y017">
    <property type="expression patterns" value="baseline and differential"/>
</dbReference>
<evidence type="ECO:0000313" key="10">
    <source>
        <dbReference type="EMBL" id="PWZ51997.1"/>
    </source>
</evidence>
<dbReference type="Pfam" id="PF08263">
    <property type="entry name" value="LRRNT_2"/>
    <property type="match status" value="1"/>
</dbReference>
<comment type="caution">
    <text evidence="10">The sequence shown here is derived from an EMBL/GenBank/DDBJ whole genome shotgun (WGS) entry which is preliminary data.</text>
</comment>
<keyword evidence="7" id="KW-0472">Membrane</keyword>
<dbReference type="SUPFAM" id="SSF52058">
    <property type="entry name" value="L domain-like"/>
    <property type="match status" value="1"/>
</dbReference>
<dbReference type="Pfam" id="PF00560">
    <property type="entry name" value="LRR_1"/>
    <property type="match status" value="1"/>
</dbReference>
<evidence type="ECO:0000256" key="4">
    <source>
        <dbReference type="ARBA" id="ARBA00022729"/>
    </source>
</evidence>
<proteinExistence type="predicted"/>
<keyword evidence="10" id="KW-0675">Receptor</keyword>
<dbReference type="Gene3D" id="3.80.10.10">
    <property type="entry name" value="Ribonuclease Inhibitor"/>
    <property type="match status" value="1"/>
</dbReference>
<keyword evidence="10" id="KW-0808">Transferase</keyword>
<evidence type="ECO:0000256" key="1">
    <source>
        <dbReference type="ARBA" id="ARBA00004167"/>
    </source>
</evidence>
<accession>A0A317Y017</accession>
<evidence type="ECO:0000256" key="6">
    <source>
        <dbReference type="ARBA" id="ARBA00022989"/>
    </source>
</evidence>
<dbReference type="AlphaFoldDB" id="A0A317Y017"/>
<dbReference type="InterPro" id="IPR001611">
    <property type="entry name" value="Leu-rich_rpt"/>
</dbReference>
<name>A0A317Y017_MAIZE</name>
<feature type="region of interest" description="Disordered" evidence="8">
    <location>
        <begin position="1"/>
        <end position="25"/>
    </location>
</feature>
<comment type="subcellular location">
    <subcellularLocation>
        <location evidence="1">Membrane</location>
        <topology evidence="1">Single-pass membrane protein</topology>
    </subcellularLocation>
</comment>
<keyword evidence="6" id="KW-1133">Transmembrane helix</keyword>
<protein>
    <submittedName>
        <fullName evidence="10">LRR receptor-like serine/threonine-protein kinase ERECTA</fullName>
    </submittedName>
</protein>
<dbReference type="Pfam" id="PF13855">
    <property type="entry name" value="LRR_8"/>
    <property type="match status" value="1"/>
</dbReference>
<keyword evidence="3" id="KW-0812">Transmembrane</keyword>
<dbReference type="EMBL" id="NCVQ01000001">
    <property type="protein sequence ID" value="PWZ51997.1"/>
    <property type="molecule type" value="Genomic_DNA"/>
</dbReference>
<reference evidence="10" key="1">
    <citation type="journal article" date="2018" name="Nat. Genet.">
        <title>Extensive intraspecific gene order and gene structural variations between Mo17 and other maize genomes.</title>
        <authorList>
            <person name="Sun S."/>
            <person name="Zhou Y."/>
            <person name="Chen J."/>
            <person name="Shi J."/>
            <person name="Zhao H."/>
            <person name="Zhao H."/>
            <person name="Song W."/>
            <person name="Zhang M."/>
            <person name="Cui Y."/>
            <person name="Dong X."/>
            <person name="Liu H."/>
            <person name="Ma X."/>
            <person name="Jiao Y."/>
            <person name="Wang B."/>
            <person name="Wei X."/>
            <person name="Stein J.C."/>
            <person name="Glaubitz J.C."/>
            <person name="Lu F."/>
            <person name="Yu G."/>
            <person name="Liang C."/>
            <person name="Fengler K."/>
            <person name="Li B."/>
            <person name="Rafalski A."/>
            <person name="Schnable P.S."/>
            <person name="Ware D.H."/>
            <person name="Buckler E.S."/>
            <person name="Lai J."/>
        </authorList>
    </citation>
    <scope>NUCLEOTIDE SEQUENCE [LARGE SCALE GENOMIC DNA]</scope>
    <source>
        <tissue evidence="10">Seedling</tissue>
    </source>
</reference>
<keyword evidence="4" id="KW-0732">Signal</keyword>
<organism evidence="10">
    <name type="scientific">Zea mays</name>
    <name type="common">Maize</name>
    <dbReference type="NCBI Taxonomy" id="4577"/>
    <lineage>
        <taxon>Eukaryota</taxon>
        <taxon>Viridiplantae</taxon>
        <taxon>Streptophyta</taxon>
        <taxon>Embryophyta</taxon>
        <taxon>Tracheophyta</taxon>
        <taxon>Spermatophyta</taxon>
        <taxon>Magnoliopsida</taxon>
        <taxon>Liliopsida</taxon>
        <taxon>Poales</taxon>
        <taxon>Poaceae</taxon>
        <taxon>PACMAD clade</taxon>
        <taxon>Panicoideae</taxon>
        <taxon>Andropogonodae</taxon>
        <taxon>Andropogoneae</taxon>
        <taxon>Tripsacinae</taxon>
        <taxon>Zea</taxon>
    </lineage>
</organism>
<dbReference type="Proteomes" id="UP000251960">
    <property type="component" value="Chromosome 1"/>
</dbReference>
<dbReference type="InterPro" id="IPR013210">
    <property type="entry name" value="LRR_N_plant-typ"/>
</dbReference>
<evidence type="ECO:0000256" key="7">
    <source>
        <dbReference type="ARBA" id="ARBA00023136"/>
    </source>
</evidence>
<sequence length="217" mass="23211">MVFFLPRHPQPASSARAAGGIPLPRAPDNSARAATAFTNPGETRLEIKKSFRDGGNALYDWSGDGASPGYCSWRGVLCDNVTFAVAALDLKSNGLSGQIPDEIGDCSLLETLDLSSNNLEGDIPFSMSKLKHLENLILKNNKLVGVIPSTLSQLPNLKILIQEDLDNLVDEYDRIAATSSGGGSSRTSWIRLFLFPAKPESSSSLGSLLDDSSKSEN</sequence>
<dbReference type="GO" id="GO:0016020">
    <property type="term" value="C:membrane"/>
    <property type="evidence" value="ECO:0007669"/>
    <property type="project" value="UniProtKB-SubCell"/>
</dbReference>
<keyword evidence="5" id="KW-0677">Repeat</keyword>
<keyword evidence="2" id="KW-0433">Leucine-rich repeat</keyword>
<dbReference type="GO" id="GO:0016301">
    <property type="term" value="F:kinase activity"/>
    <property type="evidence" value="ECO:0007669"/>
    <property type="project" value="UniProtKB-KW"/>
</dbReference>
<evidence type="ECO:0000256" key="5">
    <source>
        <dbReference type="ARBA" id="ARBA00022737"/>
    </source>
</evidence>
<dbReference type="PANTHER" id="PTHR47988">
    <property type="entry name" value="SOMATIC EMBRYOGENESIS RECEPTOR KINASE 1"/>
    <property type="match status" value="1"/>
</dbReference>
<dbReference type="FunFam" id="3.80.10.10:FF:000129">
    <property type="entry name" value="Leucine-rich repeat receptor-like kinase"/>
    <property type="match status" value="1"/>
</dbReference>
<keyword evidence="10" id="KW-0418">Kinase</keyword>